<organism evidence="1">
    <name type="scientific">Clostridium paraputrificum</name>
    <dbReference type="NCBI Taxonomy" id="29363"/>
    <lineage>
        <taxon>Bacteria</taxon>
        <taxon>Bacillati</taxon>
        <taxon>Bacillota</taxon>
        <taxon>Clostridia</taxon>
        <taxon>Eubacteriales</taxon>
        <taxon>Clostridiaceae</taxon>
        <taxon>Clostridium</taxon>
    </lineage>
</organism>
<protein>
    <submittedName>
        <fullName evidence="1">Uncharacterized protein</fullName>
    </submittedName>
</protein>
<evidence type="ECO:0000313" key="1">
    <source>
        <dbReference type="EMBL" id="VYT62682.1"/>
    </source>
</evidence>
<dbReference type="EMBL" id="CACRTV010000007">
    <property type="protein sequence ID" value="VYT62682.1"/>
    <property type="molecule type" value="Genomic_DNA"/>
</dbReference>
<proteinExistence type="predicted"/>
<accession>A0A6N2YAD4</accession>
<gene>
    <name evidence="1" type="ORF">CPLFYP93_00185</name>
</gene>
<dbReference type="AlphaFoldDB" id="A0A6N2YAD4"/>
<name>A0A6N2YAD4_9CLOT</name>
<sequence>MELQGKSKVPSNFMVLPNRASVNGEELANT</sequence>
<reference evidence="1" key="1">
    <citation type="submission" date="2019-11" db="EMBL/GenBank/DDBJ databases">
        <authorList>
            <person name="Feng L."/>
        </authorList>
    </citation>
    <scope>NUCLEOTIDE SEQUENCE</scope>
    <source>
        <strain evidence="1">CParaputrificumLFYP93</strain>
    </source>
</reference>